<dbReference type="PANTHER" id="PTHR12029">
    <property type="entry name" value="RNA METHYLTRANSFERASE"/>
    <property type="match status" value="1"/>
</dbReference>
<evidence type="ECO:0000313" key="2">
    <source>
        <dbReference type="Proteomes" id="UP001642360"/>
    </source>
</evidence>
<comment type="caution">
    <text evidence="1">The sequence shown here is derived from an EMBL/GenBank/DDBJ whole genome shotgun (WGS) entry which is preliminary data.</text>
</comment>
<dbReference type="InterPro" id="IPR016024">
    <property type="entry name" value="ARM-type_fold"/>
</dbReference>
<name>A0ABC8TUZ7_9AQUA</name>
<dbReference type="Proteomes" id="UP001642360">
    <property type="component" value="Unassembled WGS sequence"/>
</dbReference>
<keyword evidence="2" id="KW-1185">Reference proteome</keyword>
<evidence type="ECO:0000313" key="1">
    <source>
        <dbReference type="EMBL" id="CAK9173318.1"/>
    </source>
</evidence>
<dbReference type="EMBL" id="CAUOFW020006168">
    <property type="protein sequence ID" value="CAK9173318.1"/>
    <property type="molecule type" value="Genomic_DNA"/>
</dbReference>
<dbReference type="PANTHER" id="PTHR12029:SF11">
    <property type="entry name" value="METHYLTRANSFERASE TARBP1-RELATED"/>
    <property type="match status" value="1"/>
</dbReference>
<accession>A0ABC8TUZ7</accession>
<protein>
    <submittedName>
        <fullName evidence="1">Uncharacterized protein</fullName>
    </submittedName>
</protein>
<proteinExistence type="predicted"/>
<dbReference type="SUPFAM" id="SSF48371">
    <property type="entry name" value="ARM repeat"/>
    <property type="match status" value="1"/>
</dbReference>
<reference evidence="1 2" key="1">
    <citation type="submission" date="2024-02" db="EMBL/GenBank/DDBJ databases">
        <authorList>
            <person name="Vignale AGUSTIN F."/>
            <person name="Sosa J E."/>
            <person name="Modenutti C."/>
        </authorList>
    </citation>
    <scope>NUCLEOTIDE SEQUENCE [LARGE SCALE GENOMIC DNA]</scope>
</reference>
<dbReference type="InterPro" id="IPR045330">
    <property type="entry name" value="TRM3/TARBP1"/>
</dbReference>
<organism evidence="1 2">
    <name type="scientific">Ilex paraguariensis</name>
    <name type="common">yerba mate</name>
    <dbReference type="NCBI Taxonomy" id="185542"/>
    <lineage>
        <taxon>Eukaryota</taxon>
        <taxon>Viridiplantae</taxon>
        <taxon>Streptophyta</taxon>
        <taxon>Embryophyta</taxon>
        <taxon>Tracheophyta</taxon>
        <taxon>Spermatophyta</taxon>
        <taxon>Magnoliopsida</taxon>
        <taxon>eudicotyledons</taxon>
        <taxon>Gunneridae</taxon>
        <taxon>Pentapetalae</taxon>
        <taxon>asterids</taxon>
        <taxon>campanulids</taxon>
        <taxon>Aquifoliales</taxon>
        <taxon>Aquifoliaceae</taxon>
        <taxon>Ilex</taxon>
    </lineage>
</organism>
<gene>
    <name evidence="1" type="ORF">ILEXP_LOCUS43051</name>
</gene>
<sequence>MTDSMEAIIDSLSSSFRRVPPAAVPAMLDCILASTGSSPSTLFSSLLNAFPSLTEETMEESERLDYEECNYIASFVDALCHLLKKSGANLGSLRSFIWKILIPLVKLIHAYDREILNKVASSFLDVVVETNSWEILEATMVPFFLRVIGLSAGMVRNEELAIYRWATYPAYQSFDDQLTALEFFEGYNGQSSGSDLNRDSIMSQFGSFPLPTSCHILTLILDASLQNKCPVESTPGLTVANGFCPEMFAGNLLWDLCNITLRMLSLSLELRSSAITFLLPFIFKAFVSDRAFKVSVHGQTCTLNRKHFFLKIWKCCRTLFSMGPSERRDAYAVLSLYLSFFSCTDGCQDAIICDGEEAFDLRTEKGFWDDLKRGLVEKEGLVRKQSLHILKTMVRTREENQYTSVVSETISGGKSSVAGGITKRGLWADKEAKSLGVGRLCNSVDHCLNSQQKWGAFFLLYEMLEEYGTHLVDAAWNHQITLLLHSSFPSDNSVNSSSSGFHPNQIDTLSEIFNWSAVLWERGFRHDNPQVRCLIMQSFLGIEWKNFGNLAKLVPEDFVLGPFVQGLNDPVHHKDFGVKGVYCSRTIEGAARFLCQYTGYLNLRKQIAFLNNLAYFAKKHSLGRPGLMALADCIASAACRVRTPNNHEVEWSKDASTDVVQVESAQESSFHNDKADLLDNLRFITESSKQHFNHKYRCQVCEKILDAAASVMSVLDVPLEVLLHFIATLPQEFTDCGGLLRLKVQQWLSGCGEKHATSTCRVSNVQLLKILGDFPKNFVSRHQSVDTFATYDDEDLDAWGFEAERWARVLFLVIKEEQHLDPILMYIQNDGVDVCKWTRHLTCAPLKFLILALSLIQELIVMQEKTGNGGMGGRTKSDLYLPESVGHSRIPKASICLEKFSKMFLSILKELVSFAELPCSIFWSNVVKEEAVLPGSIVGKLGGPSQRRLSTSATTTVLQAITAVKTVASISWWCAQFGNDVILDSALTFLWKTSWKIISSSTCNSETEAEICVAAYEALAYVLKTLVCSFSPLALDLVMENDESLPPETDGKPVVDSFVRAFLQNINNLVAVGSLTRSRRAILLKWKWICLESLLSIPIYARENGVHLVSCNCYFSDATVRWIFRDLVESLENAGEDSVLPMLRSVRLILELFASGKIGAVVSSCDGVDVQMMWQLVRSSWILHVSCNKRRVALIAALLSSVLHYSVFSDERMHEIDYEPGPLKWFVEKILEEGRKSPRTIRLAALHLTGSWLANPITIKYYMKELKLLTLYGSVAFDEDFEAELAENHDARSEVFLLAKSPDQELTEEFVNTELYARVSVAVLFYKLADLADLVGGSINGNITNHAILESGKLFLLELLDSVLNEQDLSKELYKKYSAIHRRKIRAWQMVCILARFVDKDIVQKVTCSLHTSLHRNNLPGVRQYLETFAIHIYLKFPSLVGEELIPLLRSYDMRPQALSSYVFIAANVILHSTDMVQSRHLDELLPPIIPLLTSHHHTLRGFTQLLVYQILHKLLPAMDSIPSETMSLEKRCFQDLKAYLAGNSDCAR</sequence>